<evidence type="ECO:0000256" key="5">
    <source>
        <dbReference type="ARBA" id="ARBA00022840"/>
    </source>
</evidence>
<dbReference type="GO" id="GO:0008652">
    <property type="term" value="P:amino acid biosynthetic process"/>
    <property type="evidence" value="ECO:0007669"/>
    <property type="project" value="UniProtKB-KW"/>
</dbReference>
<keyword evidence="2" id="KW-0808">Transferase</keyword>
<dbReference type="GO" id="GO:0009073">
    <property type="term" value="P:aromatic amino acid family biosynthetic process"/>
    <property type="evidence" value="ECO:0007669"/>
    <property type="project" value="UniProtKB-KW"/>
</dbReference>
<keyword evidence="3" id="KW-0547">Nucleotide-binding</keyword>
<dbReference type="GO" id="GO:0005524">
    <property type="term" value="F:ATP binding"/>
    <property type="evidence" value="ECO:0007669"/>
    <property type="project" value="UniProtKB-KW"/>
</dbReference>
<evidence type="ECO:0000256" key="6">
    <source>
        <dbReference type="ARBA" id="ARBA00023141"/>
    </source>
</evidence>
<evidence type="ECO:0000256" key="2">
    <source>
        <dbReference type="ARBA" id="ARBA00022679"/>
    </source>
</evidence>
<sequence>MPKNLILTGFSGTGKTQVGRRIAEVLGWKFVDTDEKIVDSEGKSIPELFASEGESGFRKLEAMVLTEACSDVRSVISTGGGAASYSNNHQVMAESGFVVCLDATPEVICERLSL</sequence>
<dbReference type="GO" id="GO:0004765">
    <property type="term" value="F:shikimate kinase activity"/>
    <property type="evidence" value="ECO:0007669"/>
    <property type="project" value="TreeGrafter"/>
</dbReference>
<dbReference type="PANTHER" id="PTHR21087">
    <property type="entry name" value="SHIKIMATE KINASE"/>
    <property type="match status" value="1"/>
</dbReference>
<accession>A0A383BPJ3</accession>
<dbReference type="PRINTS" id="PR01100">
    <property type="entry name" value="SHIKIMTKNASE"/>
</dbReference>
<dbReference type="InterPro" id="IPR000623">
    <property type="entry name" value="Shikimate_kinase/TSH1"/>
</dbReference>
<evidence type="ECO:0000256" key="4">
    <source>
        <dbReference type="ARBA" id="ARBA00022777"/>
    </source>
</evidence>
<reference evidence="7" key="1">
    <citation type="submission" date="2018-05" db="EMBL/GenBank/DDBJ databases">
        <authorList>
            <person name="Lanie J.A."/>
            <person name="Ng W.-L."/>
            <person name="Kazmierczak K.M."/>
            <person name="Andrzejewski T.M."/>
            <person name="Davidsen T.M."/>
            <person name="Wayne K.J."/>
            <person name="Tettelin H."/>
            <person name="Glass J.I."/>
            <person name="Rusch D."/>
            <person name="Podicherti R."/>
            <person name="Tsui H.-C.T."/>
            <person name="Winkler M.E."/>
        </authorList>
    </citation>
    <scope>NUCLEOTIDE SEQUENCE</scope>
</reference>
<dbReference type="CDD" id="cd00464">
    <property type="entry name" value="SK"/>
    <property type="match status" value="1"/>
</dbReference>
<name>A0A383BPJ3_9ZZZZ</name>
<dbReference type="Pfam" id="PF01202">
    <property type="entry name" value="SKI"/>
    <property type="match status" value="1"/>
</dbReference>
<keyword evidence="6" id="KW-0057">Aromatic amino acid biosynthesis</keyword>
<feature type="non-terminal residue" evidence="7">
    <location>
        <position position="114"/>
    </location>
</feature>
<dbReference type="SUPFAM" id="SSF52540">
    <property type="entry name" value="P-loop containing nucleoside triphosphate hydrolases"/>
    <property type="match status" value="1"/>
</dbReference>
<dbReference type="PANTHER" id="PTHR21087:SF16">
    <property type="entry name" value="SHIKIMATE KINASE 1, CHLOROPLASTIC"/>
    <property type="match status" value="1"/>
</dbReference>
<feature type="non-terminal residue" evidence="7">
    <location>
        <position position="1"/>
    </location>
</feature>
<evidence type="ECO:0000313" key="7">
    <source>
        <dbReference type="EMBL" id="SVE22136.1"/>
    </source>
</evidence>
<protein>
    <recommendedName>
        <fullName evidence="8">Shikimate kinase</fullName>
    </recommendedName>
</protein>
<evidence type="ECO:0000256" key="1">
    <source>
        <dbReference type="ARBA" id="ARBA00022605"/>
    </source>
</evidence>
<gene>
    <name evidence="7" type="ORF">METZ01_LOCUS474990</name>
</gene>
<dbReference type="GO" id="GO:0005829">
    <property type="term" value="C:cytosol"/>
    <property type="evidence" value="ECO:0007669"/>
    <property type="project" value="TreeGrafter"/>
</dbReference>
<evidence type="ECO:0000256" key="3">
    <source>
        <dbReference type="ARBA" id="ARBA00022741"/>
    </source>
</evidence>
<dbReference type="Gene3D" id="3.40.50.300">
    <property type="entry name" value="P-loop containing nucleotide triphosphate hydrolases"/>
    <property type="match status" value="1"/>
</dbReference>
<keyword evidence="5" id="KW-0067">ATP-binding</keyword>
<dbReference type="AlphaFoldDB" id="A0A383BPJ3"/>
<evidence type="ECO:0008006" key="8">
    <source>
        <dbReference type="Google" id="ProtNLM"/>
    </source>
</evidence>
<dbReference type="EMBL" id="UINC01202369">
    <property type="protein sequence ID" value="SVE22136.1"/>
    <property type="molecule type" value="Genomic_DNA"/>
</dbReference>
<organism evidence="7">
    <name type="scientific">marine metagenome</name>
    <dbReference type="NCBI Taxonomy" id="408172"/>
    <lineage>
        <taxon>unclassified sequences</taxon>
        <taxon>metagenomes</taxon>
        <taxon>ecological metagenomes</taxon>
    </lineage>
</organism>
<dbReference type="InterPro" id="IPR027417">
    <property type="entry name" value="P-loop_NTPase"/>
</dbReference>
<proteinExistence type="predicted"/>
<keyword evidence="4" id="KW-0418">Kinase</keyword>
<keyword evidence="1" id="KW-0028">Amino-acid biosynthesis</keyword>
<dbReference type="InterPro" id="IPR031322">
    <property type="entry name" value="Shikimate/glucono_kinase"/>
</dbReference>